<reference evidence="2" key="1">
    <citation type="submission" date="2017-02" db="UniProtKB">
        <authorList>
            <consortium name="WormBaseParasite"/>
        </authorList>
    </citation>
    <scope>IDENTIFICATION</scope>
</reference>
<dbReference type="WBParaSite" id="ALUE_0000706901-mRNA-1">
    <property type="protein sequence ID" value="ALUE_0000706901-mRNA-1"/>
    <property type="gene ID" value="ALUE_0000706901"/>
</dbReference>
<dbReference type="Proteomes" id="UP000036681">
    <property type="component" value="Unplaced"/>
</dbReference>
<sequence>MPFVTLTACKGIACKRVGWQQDKISGRRVSTENTSNPMTRACRVRVALLVVAAYNSAAIAQQRGLKMRAYASRSLSRTTVVIDNGPRRDNHL</sequence>
<accession>A0A0M3HVP6</accession>
<keyword evidence="1" id="KW-1185">Reference proteome</keyword>
<organism evidence="1 2">
    <name type="scientific">Ascaris lumbricoides</name>
    <name type="common">Giant roundworm</name>
    <dbReference type="NCBI Taxonomy" id="6252"/>
    <lineage>
        <taxon>Eukaryota</taxon>
        <taxon>Metazoa</taxon>
        <taxon>Ecdysozoa</taxon>
        <taxon>Nematoda</taxon>
        <taxon>Chromadorea</taxon>
        <taxon>Rhabditida</taxon>
        <taxon>Spirurina</taxon>
        <taxon>Ascaridomorpha</taxon>
        <taxon>Ascaridoidea</taxon>
        <taxon>Ascarididae</taxon>
        <taxon>Ascaris</taxon>
    </lineage>
</organism>
<proteinExistence type="predicted"/>
<name>A0A0M3HVP6_ASCLU</name>
<protein>
    <submittedName>
        <fullName evidence="2">Secreted protein</fullName>
    </submittedName>
</protein>
<dbReference type="AlphaFoldDB" id="A0A0M3HVP6"/>
<evidence type="ECO:0000313" key="2">
    <source>
        <dbReference type="WBParaSite" id="ALUE_0000706901-mRNA-1"/>
    </source>
</evidence>
<evidence type="ECO:0000313" key="1">
    <source>
        <dbReference type="Proteomes" id="UP000036681"/>
    </source>
</evidence>